<feature type="compositionally biased region" description="Acidic residues" evidence="1">
    <location>
        <begin position="1079"/>
        <end position="1095"/>
    </location>
</feature>
<feature type="compositionally biased region" description="Basic and acidic residues" evidence="1">
    <location>
        <begin position="341"/>
        <end position="350"/>
    </location>
</feature>
<evidence type="ECO:0000313" key="4">
    <source>
        <dbReference type="Proteomes" id="UP001189122"/>
    </source>
</evidence>
<feature type="compositionally biased region" description="Low complexity" evidence="1">
    <location>
        <begin position="170"/>
        <end position="184"/>
    </location>
</feature>
<accession>A0A7I8JP06</accession>
<dbReference type="SUPFAM" id="SSF82199">
    <property type="entry name" value="SET domain"/>
    <property type="match status" value="1"/>
</dbReference>
<dbReference type="PROSITE" id="PS50280">
    <property type="entry name" value="SET"/>
    <property type="match status" value="1"/>
</dbReference>
<sequence>MKEPEKELAEKPEETSVKEELEKEKLVPDKGRKGERENSQEDYYRRKVGGSRRESEQRNCEKGEFVRDKRQKGDRRRTPDDFHRRKEGGSRIDGEQRKRSSLKSERMRSATGKYHGKDHNTTSSQKKHCIESENSTRKHHGEFAVVQLQRSEDFGKNTSRSGHQDKLHGSSTVSSRSSSTNKYSSSRRHDSPLPSRAHDRHAQKPASSVQNRHDPAHQHNHRNRSPVYPDRSPCDQQERTPSCLERSPNDRGRHRDYRDRTPSFRDRSPHDRVRHHGHRDRTPSNSDRSPQNSGQVQEAIRKGGSSEKHHGRREEKPRRREPDVKDSAKHSSLRESSSSTRPDKVAEEKLPPPPPVSPPPLPPPPPPPSNGFLEDHLSMEEDMDICDTPPLRCGNEKSVLTVQPEMHLKNDGIIQNLWRISRLIKEWKLLDGHDIIPGRELETIGEDGTSRPPEGLPRERSYFPNSDSSDWFAGRWSCKGGDWRRNDDNSNDRCQKENLFLMKAIRSVRCRKQKLDLPTWNANDSTKACYQVGEPDQDTAIRGVKGTVLPVVRINACVVRDHTFCSEPRPKVKSNERHSRSSRSHSAGGDKSSSAEVTSQSKNVPQSDSSIKKQRKFAKGAILKHSSVFRKADNVWIPVTKGNKTSRQRAIKMKRALANRSTSNSVSHNLVDVLSFNNSHPQYIGYTRGKLHELVMKSYKSREFAAAINEVLDPWINAKQPKREREKTFPFQYHLSQRRLFCLMQNSVHADADGSGSYGHVGKRARRLVDESDEDREQEDNYLIVERMSFHLRTCGRESWGMLSSHILARIFHFLRTDTKSLILSAATCKHWRAAVQSYKNICKQVDLSFLGSSCTDSVFQSIMSGYDKNNISSMKLSRCSNISATALEEILQSFTSITSIDIRGCNQFKELILLFQNVKWIKSRSSQNIKNLDESYSNQEEAISDRDDLGNSKDPGVHTFRQGYYKRTRVPDALKSSSALTRHAQLRQLLRKKSVTAYRKWKNSLVAEIEDKIRNGHYGRHGLNSVKEDISRMYAKVLTRQIRSRTFRSFQAQEKSSAIDQEIKKSLSKLNRRHMDSESETSEENDLTEYDTVSDSDGKTSDTESELDSQFILNMEESLDSIADDREWGARMTKASLVPPVTRKYEGLGVVCNKDGGFGEDDFVVEFLGEVYPAWKWFEKQDGIRSLQKNNKDPAPEFYNIYLERPKGDRDGYDLVVVDAMHKANYASRICHSCRPNCEAKVTAVDGQYQIGIYALRPIAFGEEITFDYNSVTESKEEYEASVCLCGSQVLKERHGLLDRHKLMLESCEANFVSQEDYIDLGRAGLGTCLLAALPDWLIAYSARLVRFMNFERTKLPEEILKHNLEEKRKFFTDICLETEKIEAENQAEGVYNQRLQNLALTLDKVRYVMRCAFGDPKKAPPPLERVGPEMLVASLWTAEDSLVEELLQCLSPHLEPPPSTSSEPRSKPAAPPAPTSPPSSGSLSLRDELRAMPCSHRSRNDAAADLIHLYAHTKCFFRVREYKAVKSPPVYISPLDLGPKYVEKMGPGFQEYCKSYGENYCLGQLIFWHNQTSAEPDCSLARARRGCLVLPDVASFYASSSQRPPAETVYGPRTVRFMLARMVSTPLPSLYDPLWRRGRGPRTRSGSSAAPAGPRQPHAGRRPLRLPPRPRHDPLAQDPPPVFHDLS</sequence>
<dbReference type="InterPro" id="IPR045606">
    <property type="entry name" value="ATXR3_C"/>
</dbReference>
<dbReference type="Gene3D" id="2.170.270.10">
    <property type="entry name" value="SET domain"/>
    <property type="match status" value="1"/>
</dbReference>
<dbReference type="Proteomes" id="UP001189122">
    <property type="component" value="Unassembled WGS sequence"/>
</dbReference>
<feature type="region of interest" description="Disordered" evidence="1">
    <location>
        <begin position="1"/>
        <end position="374"/>
    </location>
</feature>
<evidence type="ECO:0000313" key="3">
    <source>
        <dbReference type="EMBL" id="CAA2632724.1"/>
    </source>
</evidence>
<proteinExistence type="predicted"/>
<organism evidence="3">
    <name type="scientific">Spirodela intermedia</name>
    <name type="common">Intermediate duckweed</name>
    <dbReference type="NCBI Taxonomy" id="51605"/>
    <lineage>
        <taxon>Eukaryota</taxon>
        <taxon>Viridiplantae</taxon>
        <taxon>Streptophyta</taxon>
        <taxon>Embryophyta</taxon>
        <taxon>Tracheophyta</taxon>
        <taxon>Spermatophyta</taxon>
        <taxon>Magnoliopsida</taxon>
        <taxon>Liliopsida</taxon>
        <taxon>Araceae</taxon>
        <taxon>Lemnoideae</taxon>
        <taxon>Spirodela</taxon>
    </lineage>
</organism>
<feature type="compositionally biased region" description="Polar residues" evidence="1">
    <location>
        <begin position="591"/>
        <end position="609"/>
    </location>
</feature>
<feature type="compositionally biased region" description="Basic and acidic residues" evidence="1">
    <location>
        <begin position="247"/>
        <end position="271"/>
    </location>
</feature>
<feature type="compositionally biased region" description="Basic and acidic residues" evidence="1">
    <location>
        <begin position="567"/>
        <end position="579"/>
    </location>
</feature>
<dbReference type="PANTHER" id="PTHR46655:SF1">
    <property type="entry name" value="HISTONE-LYSINE N-METHYLTRANSFERASE ATXR3"/>
    <property type="match status" value="1"/>
</dbReference>
<feature type="compositionally biased region" description="Basic and acidic residues" evidence="1">
    <location>
        <begin position="76"/>
        <end position="108"/>
    </location>
</feature>
<feature type="region of interest" description="Disordered" evidence="1">
    <location>
        <begin position="443"/>
        <end position="463"/>
    </location>
</feature>
<dbReference type="SMART" id="SM00317">
    <property type="entry name" value="SET"/>
    <property type="match status" value="1"/>
</dbReference>
<feature type="compositionally biased region" description="Basic and acidic residues" evidence="1">
    <location>
        <begin position="1"/>
        <end position="68"/>
    </location>
</feature>
<feature type="compositionally biased region" description="Pro residues" evidence="1">
    <location>
        <begin position="351"/>
        <end position="369"/>
    </location>
</feature>
<reference evidence="3 4" key="1">
    <citation type="submission" date="2019-12" db="EMBL/GenBank/DDBJ databases">
        <authorList>
            <person name="Scholz U."/>
            <person name="Mascher M."/>
            <person name="Fiebig A."/>
        </authorList>
    </citation>
    <scope>NUCLEOTIDE SEQUENCE</scope>
</reference>
<dbReference type="PANTHER" id="PTHR46655">
    <property type="entry name" value="HISTONE-LYSINE N-METHYLTRANSFERASE ATXR3"/>
    <property type="match status" value="1"/>
</dbReference>
<feature type="region of interest" description="Disordered" evidence="1">
    <location>
        <begin position="567"/>
        <end position="615"/>
    </location>
</feature>
<dbReference type="EMBL" id="CACRZD030000015">
    <property type="protein sequence ID" value="CAA6671908.1"/>
    <property type="molecule type" value="Genomic_DNA"/>
</dbReference>
<evidence type="ECO:0000259" key="2">
    <source>
        <dbReference type="PROSITE" id="PS50280"/>
    </source>
</evidence>
<feature type="region of interest" description="Disordered" evidence="1">
    <location>
        <begin position="1070"/>
        <end position="1111"/>
    </location>
</feature>
<feature type="compositionally biased region" description="Basic and acidic residues" evidence="1">
    <location>
        <begin position="299"/>
        <end position="333"/>
    </location>
</feature>
<dbReference type="Pfam" id="PF19633">
    <property type="entry name" value="SDG2_C"/>
    <property type="match status" value="1"/>
</dbReference>
<feature type="region of interest" description="Disordered" evidence="1">
    <location>
        <begin position="1455"/>
        <end position="1487"/>
    </location>
</feature>
<protein>
    <recommendedName>
        <fullName evidence="2">SET domain-containing protein</fullName>
    </recommendedName>
</protein>
<feature type="region of interest" description="Disordered" evidence="1">
    <location>
        <begin position="1635"/>
        <end position="1689"/>
    </location>
</feature>
<dbReference type="InterPro" id="IPR036047">
    <property type="entry name" value="F-box-like_dom_sf"/>
</dbReference>
<keyword evidence="4" id="KW-1185">Reference proteome</keyword>
<dbReference type="InterPro" id="IPR001214">
    <property type="entry name" value="SET_dom"/>
</dbReference>
<feature type="domain" description="SET" evidence="2">
    <location>
        <begin position="1140"/>
        <end position="1271"/>
    </location>
</feature>
<dbReference type="InterPro" id="IPR046341">
    <property type="entry name" value="SET_dom_sf"/>
</dbReference>
<gene>
    <name evidence="3" type="ORF">SI7747_15018316</name>
</gene>
<dbReference type="InterPro" id="IPR032675">
    <property type="entry name" value="LRR_dom_sf"/>
</dbReference>
<dbReference type="EMBL" id="LR743602">
    <property type="protein sequence ID" value="CAA2632724.1"/>
    <property type="molecule type" value="Genomic_DNA"/>
</dbReference>
<dbReference type="CDD" id="cd09917">
    <property type="entry name" value="F-box_SF"/>
    <property type="match status" value="1"/>
</dbReference>
<feature type="compositionally biased region" description="Polar residues" evidence="1">
    <location>
        <begin position="283"/>
        <end position="296"/>
    </location>
</feature>
<dbReference type="Pfam" id="PF00856">
    <property type="entry name" value="SET"/>
    <property type="match status" value="1"/>
</dbReference>
<feature type="compositionally biased region" description="Pro residues" evidence="1">
    <location>
        <begin position="1679"/>
        <end position="1689"/>
    </location>
</feature>
<feature type="compositionally biased region" description="Basic and acidic residues" evidence="1">
    <location>
        <begin position="187"/>
        <end position="202"/>
    </location>
</feature>
<dbReference type="Gene3D" id="3.80.10.10">
    <property type="entry name" value="Ribonuclease Inhibitor"/>
    <property type="match status" value="1"/>
</dbReference>
<evidence type="ECO:0000256" key="1">
    <source>
        <dbReference type="SAM" id="MobiDB-lite"/>
    </source>
</evidence>
<dbReference type="CDD" id="cd10531">
    <property type="entry name" value="SET_SETD2-like"/>
    <property type="match status" value="1"/>
</dbReference>
<name>A0A7I8JP06_SPIIN</name>
<dbReference type="SUPFAM" id="SSF81383">
    <property type="entry name" value="F-box domain"/>
    <property type="match status" value="1"/>
</dbReference>